<protein>
    <submittedName>
        <fullName evidence="1">Uncharacterized protein</fullName>
    </submittedName>
</protein>
<name>A0A9N7YB30_PLEPL</name>
<dbReference type="AlphaFoldDB" id="A0A9N7YB30"/>
<proteinExistence type="predicted"/>
<evidence type="ECO:0000313" key="1">
    <source>
        <dbReference type="EMBL" id="CAB1419552.1"/>
    </source>
</evidence>
<dbReference type="Proteomes" id="UP001153269">
    <property type="component" value="Unassembled WGS sequence"/>
</dbReference>
<evidence type="ECO:0000313" key="2">
    <source>
        <dbReference type="Proteomes" id="UP001153269"/>
    </source>
</evidence>
<keyword evidence="2" id="KW-1185">Reference proteome</keyword>
<sequence length="109" mass="12031">MVDRQPVHELPVITSNMAAALGLETTCSSTCSCSAGAMLLPYLCSNVQHEFLPVEPRIRREPTGQRESGVYPRTGCFQIITYRPRAVITLSQSLDLHSVLADEEAPDER</sequence>
<organism evidence="1 2">
    <name type="scientific">Pleuronectes platessa</name>
    <name type="common">European plaice</name>
    <dbReference type="NCBI Taxonomy" id="8262"/>
    <lineage>
        <taxon>Eukaryota</taxon>
        <taxon>Metazoa</taxon>
        <taxon>Chordata</taxon>
        <taxon>Craniata</taxon>
        <taxon>Vertebrata</taxon>
        <taxon>Euteleostomi</taxon>
        <taxon>Actinopterygii</taxon>
        <taxon>Neopterygii</taxon>
        <taxon>Teleostei</taxon>
        <taxon>Neoteleostei</taxon>
        <taxon>Acanthomorphata</taxon>
        <taxon>Carangaria</taxon>
        <taxon>Pleuronectiformes</taxon>
        <taxon>Pleuronectoidei</taxon>
        <taxon>Pleuronectidae</taxon>
        <taxon>Pleuronectes</taxon>
    </lineage>
</organism>
<accession>A0A9N7YB30</accession>
<comment type="caution">
    <text evidence="1">The sequence shown here is derived from an EMBL/GenBank/DDBJ whole genome shotgun (WGS) entry which is preliminary data.</text>
</comment>
<dbReference type="EMBL" id="CADEAL010000396">
    <property type="protein sequence ID" value="CAB1419552.1"/>
    <property type="molecule type" value="Genomic_DNA"/>
</dbReference>
<gene>
    <name evidence="1" type="ORF">PLEPLA_LOCUS7400</name>
</gene>
<reference evidence="1" key="1">
    <citation type="submission" date="2020-03" db="EMBL/GenBank/DDBJ databases">
        <authorList>
            <person name="Weist P."/>
        </authorList>
    </citation>
    <scope>NUCLEOTIDE SEQUENCE</scope>
</reference>